<accession>A0A9P0FGJ3</accession>
<dbReference type="PROSITE" id="PS50215">
    <property type="entry name" value="ADAM_MEPRO"/>
    <property type="match status" value="1"/>
</dbReference>
<feature type="binding site" evidence="16">
    <location>
        <position position="233"/>
    </location>
    <ligand>
        <name>Ca(2+)</name>
        <dbReference type="ChEBI" id="CHEBI:29108"/>
        <label>1</label>
    </ligand>
</feature>
<dbReference type="SMART" id="SM00209">
    <property type="entry name" value="TSP1"/>
    <property type="match status" value="3"/>
</dbReference>
<dbReference type="GO" id="GO:0046872">
    <property type="term" value="F:metal ion binding"/>
    <property type="evidence" value="ECO:0007669"/>
    <property type="project" value="UniProtKB-KW"/>
</dbReference>
<dbReference type="OrthoDB" id="412680at2759"/>
<evidence type="ECO:0000256" key="15">
    <source>
        <dbReference type="PIRSR" id="PIRSR613273-1"/>
    </source>
</evidence>
<protein>
    <recommendedName>
        <fullName evidence="20">Peptidase M12B domain-containing protein</fullName>
    </recommendedName>
</protein>
<dbReference type="InterPro" id="IPR050439">
    <property type="entry name" value="ADAMTS_ADAMTS-like"/>
</dbReference>
<dbReference type="FunFam" id="3.40.390.10:FF:000001">
    <property type="entry name" value="A disintegrin and metalloproteinase with thrombospondin motifs 1"/>
    <property type="match status" value="1"/>
</dbReference>
<dbReference type="InterPro" id="IPR041645">
    <property type="entry name" value="ADAMTS_CR_2"/>
</dbReference>
<evidence type="ECO:0000259" key="20">
    <source>
        <dbReference type="PROSITE" id="PS50215"/>
    </source>
</evidence>
<dbReference type="Pfam" id="PF19030">
    <property type="entry name" value="TSP1_ADAMTS"/>
    <property type="match status" value="2"/>
</dbReference>
<keyword evidence="2" id="KW-0964">Secreted</keyword>
<feature type="disulfide bond" evidence="17">
    <location>
        <begin position="507"/>
        <end position="518"/>
    </location>
</feature>
<dbReference type="Gene3D" id="2.20.100.10">
    <property type="entry name" value="Thrombospondin type-1 (TSP1) repeat"/>
    <property type="match status" value="3"/>
</dbReference>
<evidence type="ECO:0000256" key="8">
    <source>
        <dbReference type="ARBA" id="ARBA00022737"/>
    </source>
</evidence>
<comment type="cofactor">
    <cofactor evidence="16">
        <name>Zn(2+)</name>
        <dbReference type="ChEBI" id="CHEBI:29105"/>
    </cofactor>
    <text evidence="16">Binds 1 zinc ion per subunit.</text>
</comment>
<dbReference type="Gene3D" id="3.40.1620.60">
    <property type="match status" value="1"/>
</dbReference>
<evidence type="ECO:0000256" key="10">
    <source>
        <dbReference type="ARBA" id="ARBA00022833"/>
    </source>
</evidence>
<evidence type="ECO:0000256" key="18">
    <source>
        <dbReference type="PROSITE-ProRule" id="PRU00276"/>
    </source>
</evidence>
<evidence type="ECO:0000256" key="11">
    <source>
        <dbReference type="ARBA" id="ARBA00023049"/>
    </source>
</evidence>
<keyword evidence="14" id="KW-0325">Glycoprotein</keyword>
<feature type="disulfide bond" evidence="17">
    <location>
        <begin position="337"/>
        <end position="343"/>
    </location>
</feature>
<reference evidence="21" key="1">
    <citation type="submission" date="2021-12" db="EMBL/GenBank/DDBJ databases">
        <authorList>
            <person name="King R."/>
        </authorList>
    </citation>
    <scope>NUCLEOTIDE SEQUENCE</scope>
</reference>
<dbReference type="SUPFAM" id="SSF82895">
    <property type="entry name" value="TSP-1 type 1 repeat"/>
    <property type="match status" value="3"/>
</dbReference>
<keyword evidence="5" id="KW-0165">Cleavage on pair of basic residues</keyword>
<feature type="binding site" evidence="16">
    <location>
        <position position="326"/>
    </location>
    <ligand>
        <name>Ca(2+)</name>
        <dbReference type="ChEBI" id="CHEBI:29108"/>
        <label>1</label>
    </ligand>
</feature>
<name>A0A9P0FGJ3_BRAAE</name>
<feature type="region of interest" description="Disordered" evidence="19">
    <location>
        <begin position="126"/>
        <end position="170"/>
    </location>
</feature>
<dbReference type="InterPro" id="IPR010294">
    <property type="entry name" value="ADAMTS_spacer1"/>
</dbReference>
<dbReference type="PANTHER" id="PTHR13723">
    <property type="entry name" value="ADAMTS A DISINTEGRIN AND METALLOPROTEASE WITH THROMBOSPONDIN MOTIFS PROTEASE"/>
    <property type="match status" value="1"/>
</dbReference>
<feature type="disulfide bond" evidence="17">
    <location>
        <begin position="476"/>
        <end position="494"/>
    </location>
</feature>
<dbReference type="GO" id="GO:0006508">
    <property type="term" value="P:proteolysis"/>
    <property type="evidence" value="ECO:0007669"/>
    <property type="project" value="UniProtKB-KW"/>
</dbReference>
<keyword evidence="9" id="KW-0378">Hydrolase</keyword>
<dbReference type="Gene3D" id="2.60.120.830">
    <property type="match status" value="1"/>
</dbReference>
<evidence type="ECO:0000256" key="19">
    <source>
        <dbReference type="SAM" id="MobiDB-lite"/>
    </source>
</evidence>
<dbReference type="EMBL" id="OV121134">
    <property type="protein sequence ID" value="CAH0553701.1"/>
    <property type="molecule type" value="Genomic_DNA"/>
</dbReference>
<keyword evidence="6 16" id="KW-0479">Metal-binding</keyword>
<evidence type="ECO:0000256" key="1">
    <source>
        <dbReference type="ARBA" id="ARBA00004498"/>
    </source>
</evidence>
<evidence type="ECO:0000256" key="2">
    <source>
        <dbReference type="ARBA" id="ARBA00022525"/>
    </source>
</evidence>
<keyword evidence="4" id="KW-0645">Protease</keyword>
<dbReference type="FunFam" id="2.20.100.10:FF:000006">
    <property type="entry name" value="A disintegrin and metalloproteinase with thrombospondin motifs 1"/>
    <property type="match status" value="1"/>
</dbReference>
<evidence type="ECO:0000256" key="9">
    <source>
        <dbReference type="ARBA" id="ARBA00022801"/>
    </source>
</evidence>
<feature type="binding site" evidence="16">
    <location>
        <position position="233"/>
    </location>
    <ligand>
        <name>Ca(2+)</name>
        <dbReference type="ChEBI" id="CHEBI:29108"/>
        <label>2</label>
    </ligand>
</feature>
<dbReference type="Pfam" id="PF05986">
    <property type="entry name" value="ADAMTS_spacer1"/>
    <property type="match status" value="1"/>
</dbReference>
<dbReference type="SUPFAM" id="SSF55486">
    <property type="entry name" value="Metalloproteases ('zincins'), catalytic domain"/>
    <property type="match status" value="1"/>
</dbReference>
<dbReference type="Pfam" id="PF01562">
    <property type="entry name" value="Pep_M12B_propep"/>
    <property type="match status" value="1"/>
</dbReference>
<dbReference type="InterPro" id="IPR000884">
    <property type="entry name" value="TSP1_rpt"/>
</dbReference>
<dbReference type="Gene3D" id="3.40.390.10">
    <property type="entry name" value="Collagenase (Catalytic Domain)"/>
    <property type="match status" value="1"/>
</dbReference>
<dbReference type="GO" id="GO:0031012">
    <property type="term" value="C:extracellular matrix"/>
    <property type="evidence" value="ECO:0007669"/>
    <property type="project" value="TreeGrafter"/>
</dbReference>
<dbReference type="InterPro" id="IPR002870">
    <property type="entry name" value="Peptidase_M12B_N"/>
</dbReference>
<dbReference type="InterPro" id="IPR006586">
    <property type="entry name" value="ADAM_Cys-rich"/>
</dbReference>
<comment type="caution">
    <text evidence="18">Lacks conserved residue(s) required for the propagation of feature annotation.</text>
</comment>
<feature type="non-terminal residue" evidence="21">
    <location>
        <position position="1"/>
    </location>
</feature>
<feature type="disulfide bond" evidence="17">
    <location>
        <begin position="394"/>
        <end position="421"/>
    </location>
</feature>
<feature type="binding site" evidence="16 18">
    <location>
        <position position="381"/>
    </location>
    <ligand>
        <name>Zn(2+)</name>
        <dbReference type="ChEBI" id="CHEBI:29105"/>
        <note>catalytic</note>
    </ligand>
</feature>
<evidence type="ECO:0000256" key="3">
    <source>
        <dbReference type="ARBA" id="ARBA00022530"/>
    </source>
</evidence>
<evidence type="ECO:0000256" key="4">
    <source>
        <dbReference type="ARBA" id="ARBA00022670"/>
    </source>
</evidence>
<feature type="binding site" evidence="16">
    <location>
        <position position="319"/>
    </location>
    <ligand>
        <name>Ca(2+)</name>
        <dbReference type="ChEBI" id="CHEBI:29108"/>
        <label>2</label>
    </ligand>
</feature>
<feature type="disulfide bond" evidence="17">
    <location>
        <begin position="556"/>
        <end position="568"/>
    </location>
</feature>
<dbReference type="Proteomes" id="UP001154078">
    <property type="component" value="Chromosome 3"/>
</dbReference>
<sequence>GLYSGHINFAHETIPQKVTPNGEHLSHNLTHYHDDGAVHFNVTIDQRSHMLVLEPALHFIAPGLIIERRKLHLHMRYKPKKESHACQYQGFVHGHHESRVAVAACNGLAGVIHLENDRYYIEPAHHQTKTISPGQKHLIYKRSTSASNNHKKKRRKKRRKRELSNCGTKDPKRLTRLEWQRQLGKVKVQEKERKHKRKHKIKITGIEDSQLKKHKYKKIERKKRSISKPHYVETLLVADRSMVEFHESENGDIETYLLTLMNMVSFFYMDPSIGNLINVVVVKIILLDDVDENLNVTSNGHKTLNSFCEWQKSLNPTNDSHPHHHDVALLMTRLNICMGNDNCTTLGVAHIGGMCRSGRSCSFNEDNGISSAYTLAHEMGHNFGMYHDTKDIGCTGIQGNIKHIMAPSFVADTGVVSWSNCSRRMITNFLDRGLGRCLHDQPEDQEDYEYAELPPGAVYNSEHQCRLQHGPEATVCSSEDEICTRLWCMVNDTCRSLMIPAAPGTQCGKHKWCQDTKCVPMMDPPVPIDGGWGEWSSWSECSRTCGAGVSVMKRDCDHPRPAAGGKFCVGERRRYVICNPEPCPEDEPTFRATQCSAYNNDTHEWLPYFDRDQPCTLYCTDINETIIVPIKGYAADGTSCNVITRDVCVEGICKNVGCDWVVDSKAKEDECGICQGDGTKCDKKEGVYYKQSLFEGYKEVVVIPPGARNIKIEEKNPTRNYISIGAAYGKKFYLNGKRLITLPGEYTVAGAQALYERDQELDKVRIPGPIQEAIVVYVLYRGHTYNPGVEYRYSIWKPETTKQLKYSWIMGLWSQCSKTCGGGVQHREPLCQESTVATVAFDLESPTMVDEYMCEPSERPKKLMRTCNDDPCPYHWWVGPWQSCPVTCHDDGDPARRRRSVMCVDGQEMALPDSFCDRKAKPFEYQPCKAGLPPCEQDRK</sequence>
<evidence type="ECO:0000313" key="22">
    <source>
        <dbReference type="Proteomes" id="UP001154078"/>
    </source>
</evidence>
<feature type="disulfide bond" evidence="17">
    <location>
        <begin position="465"/>
        <end position="488"/>
    </location>
</feature>
<dbReference type="Pfam" id="PF17771">
    <property type="entry name" value="ADAMTS_CR_2"/>
    <property type="match status" value="1"/>
</dbReference>
<dbReference type="GO" id="GO:0030198">
    <property type="term" value="P:extracellular matrix organization"/>
    <property type="evidence" value="ECO:0007669"/>
    <property type="project" value="InterPro"/>
</dbReference>
<comment type="subcellular location">
    <subcellularLocation>
        <location evidence="1">Secreted</location>
        <location evidence="1">Extracellular space</location>
        <location evidence="1">Extracellular matrix</location>
    </subcellularLocation>
</comment>
<dbReference type="Pfam" id="PF01421">
    <property type="entry name" value="Reprolysin"/>
    <property type="match status" value="1"/>
</dbReference>
<gene>
    <name evidence="21" type="ORF">MELIAE_LOCUS5627</name>
</gene>
<dbReference type="InterPro" id="IPR013273">
    <property type="entry name" value="ADAMTS/ADAMTS-like"/>
</dbReference>
<evidence type="ECO:0000256" key="13">
    <source>
        <dbReference type="ARBA" id="ARBA00023157"/>
    </source>
</evidence>
<feature type="disulfide bond" evidence="17">
    <location>
        <begin position="355"/>
        <end position="437"/>
    </location>
</feature>
<feature type="binding site" evidence="16 18">
    <location>
        <position position="377"/>
    </location>
    <ligand>
        <name>Zn(2+)</name>
        <dbReference type="ChEBI" id="CHEBI:29105"/>
        <note>catalytic</note>
    </ligand>
</feature>
<dbReference type="InterPro" id="IPR045371">
    <property type="entry name" value="ADAMTS_CR_3"/>
</dbReference>
<feature type="binding site" description="in inhibited form" evidence="16">
    <location>
        <position position="166"/>
    </location>
    <ligand>
        <name>Zn(2+)</name>
        <dbReference type="ChEBI" id="CHEBI:29105"/>
        <note>catalytic</note>
    </ligand>
</feature>
<feature type="disulfide bond" evidence="17">
    <location>
        <begin position="541"/>
        <end position="578"/>
    </location>
</feature>
<feature type="binding site" evidence="16">
    <location>
        <position position="437"/>
    </location>
    <ligand>
        <name>Ca(2+)</name>
        <dbReference type="ChEBI" id="CHEBI:29108"/>
        <label>1</label>
    </ligand>
</feature>
<feature type="domain" description="Peptidase M12B" evidence="20">
    <location>
        <begin position="230"/>
        <end position="442"/>
    </location>
</feature>
<dbReference type="Pfam" id="PF00090">
    <property type="entry name" value="TSP_1"/>
    <property type="match status" value="1"/>
</dbReference>
<keyword evidence="3" id="KW-0272">Extracellular matrix</keyword>
<dbReference type="InterPro" id="IPR036383">
    <property type="entry name" value="TSP1_rpt_sf"/>
</dbReference>
<keyword evidence="13 17" id="KW-1015">Disulfide bond</keyword>
<keyword evidence="22" id="KW-1185">Reference proteome</keyword>
<dbReference type="SMART" id="SM00608">
    <property type="entry name" value="ACR"/>
    <property type="match status" value="1"/>
</dbReference>
<keyword evidence="10 16" id="KW-0862">Zinc</keyword>
<evidence type="ECO:0000256" key="7">
    <source>
        <dbReference type="ARBA" id="ARBA00022729"/>
    </source>
</evidence>
<dbReference type="InterPro" id="IPR024079">
    <property type="entry name" value="MetalloPept_cat_dom_sf"/>
</dbReference>
<feature type="binding site" evidence="16 18">
    <location>
        <position position="387"/>
    </location>
    <ligand>
        <name>Zn(2+)</name>
        <dbReference type="ChEBI" id="CHEBI:29105"/>
        <note>catalytic</note>
    </ligand>
</feature>
<dbReference type="InterPro" id="IPR001590">
    <property type="entry name" value="Peptidase_M12B"/>
</dbReference>
<feature type="disulfide bond" evidence="17">
    <location>
        <begin position="308"/>
        <end position="361"/>
    </location>
</feature>
<dbReference type="Pfam" id="PF19236">
    <property type="entry name" value="ADAMTS_CR_3"/>
    <property type="match status" value="1"/>
</dbReference>
<evidence type="ECO:0000256" key="14">
    <source>
        <dbReference type="ARBA" id="ARBA00023180"/>
    </source>
</evidence>
<feature type="disulfide bond" evidence="17">
    <location>
        <begin position="545"/>
        <end position="583"/>
    </location>
</feature>
<evidence type="ECO:0000256" key="12">
    <source>
        <dbReference type="ARBA" id="ARBA00023145"/>
    </source>
</evidence>
<feature type="binding site" evidence="16">
    <location>
        <position position="319"/>
    </location>
    <ligand>
        <name>Ca(2+)</name>
        <dbReference type="ChEBI" id="CHEBI:29108"/>
        <label>1</label>
    </ligand>
</feature>
<dbReference type="GO" id="GO:0004222">
    <property type="term" value="F:metalloendopeptidase activity"/>
    <property type="evidence" value="ECO:0007669"/>
    <property type="project" value="InterPro"/>
</dbReference>
<evidence type="ECO:0000256" key="17">
    <source>
        <dbReference type="PIRSR" id="PIRSR613273-3"/>
    </source>
</evidence>
<proteinExistence type="predicted"/>
<keyword evidence="11" id="KW-0482">Metalloprotease</keyword>
<evidence type="ECO:0000313" key="21">
    <source>
        <dbReference type="EMBL" id="CAH0553701.1"/>
    </source>
</evidence>
<dbReference type="PRINTS" id="PR01857">
    <property type="entry name" value="ADAMTSFAMILY"/>
</dbReference>
<keyword evidence="7" id="KW-0732">Signal</keyword>
<organism evidence="21 22">
    <name type="scientific">Brassicogethes aeneus</name>
    <name type="common">Rape pollen beetle</name>
    <name type="synonym">Meligethes aeneus</name>
    <dbReference type="NCBI Taxonomy" id="1431903"/>
    <lineage>
        <taxon>Eukaryota</taxon>
        <taxon>Metazoa</taxon>
        <taxon>Ecdysozoa</taxon>
        <taxon>Arthropoda</taxon>
        <taxon>Hexapoda</taxon>
        <taxon>Insecta</taxon>
        <taxon>Pterygota</taxon>
        <taxon>Neoptera</taxon>
        <taxon>Endopterygota</taxon>
        <taxon>Coleoptera</taxon>
        <taxon>Polyphaga</taxon>
        <taxon>Cucujiformia</taxon>
        <taxon>Nitidulidae</taxon>
        <taxon>Meligethinae</taxon>
        <taxon>Brassicogethes</taxon>
    </lineage>
</organism>
<evidence type="ECO:0000256" key="6">
    <source>
        <dbReference type="ARBA" id="ARBA00022723"/>
    </source>
</evidence>
<feature type="compositionally biased region" description="Basic residues" evidence="19">
    <location>
        <begin position="149"/>
        <end position="161"/>
    </location>
</feature>
<dbReference type="PROSITE" id="PS50092">
    <property type="entry name" value="TSP1"/>
    <property type="match status" value="2"/>
</dbReference>
<feature type="binding site" evidence="16">
    <location>
        <position position="440"/>
    </location>
    <ligand>
        <name>Ca(2+)</name>
        <dbReference type="ChEBI" id="CHEBI:29108"/>
        <label>1</label>
    </ligand>
</feature>
<evidence type="ECO:0000256" key="16">
    <source>
        <dbReference type="PIRSR" id="PIRSR613273-2"/>
    </source>
</evidence>
<dbReference type="CDD" id="cd04273">
    <property type="entry name" value="ZnMc_ADAMTS_like"/>
    <property type="match status" value="1"/>
</dbReference>
<keyword evidence="8" id="KW-0677">Repeat</keyword>
<feature type="binding site" evidence="16">
    <location>
        <position position="440"/>
    </location>
    <ligand>
        <name>Ca(2+)</name>
        <dbReference type="ChEBI" id="CHEBI:29108"/>
        <label>2</label>
    </ligand>
</feature>
<keyword evidence="16" id="KW-0106">Calcium</keyword>
<evidence type="ECO:0000256" key="5">
    <source>
        <dbReference type="ARBA" id="ARBA00022685"/>
    </source>
</evidence>
<dbReference type="AlphaFoldDB" id="A0A9P0FGJ3"/>
<keyword evidence="12" id="KW-0865">Zymogen</keyword>
<feature type="active site" evidence="15 18">
    <location>
        <position position="378"/>
    </location>
</feature>
<dbReference type="PANTHER" id="PTHR13723:SF200">
    <property type="entry name" value="ADAM METALLOPEPTIDASE WITH THROMBOSPONDIN TYPE 1 MOTIF B, ISOFORM B"/>
    <property type="match status" value="1"/>
</dbReference>
<feature type="disulfide bond" evidence="17">
    <location>
        <begin position="483"/>
        <end position="513"/>
    </location>
</feature>